<dbReference type="InterPro" id="IPR016181">
    <property type="entry name" value="Acyl_CoA_acyltransferase"/>
</dbReference>
<dbReference type="GO" id="GO:0016747">
    <property type="term" value="F:acyltransferase activity, transferring groups other than amino-acyl groups"/>
    <property type="evidence" value="ECO:0007669"/>
    <property type="project" value="InterPro"/>
</dbReference>
<sequence>MDEIRIQPAVEEDIVVIAALVNGFAAENLMLPRTEESILQSLPDWVVAVGGDAHLLGCGSLVSLTEQLVEIRSLAVAQAGQGKGIGRRIVEELVLMATARGYAQICALTLEEGFFEKLGFEVVDRWSISPKLWQDCIYCPKFHHCDEVAVARSLTDSPISQAQAAQTAASPLLKWQAWQPLKLAYRHSNSQPGTHGTVNSNPIQLHGKPPSEEETQ</sequence>
<evidence type="ECO:0000256" key="1">
    <source>
        <dbReference type="ARBA" id="ARBA00022679"/>
    </source>
</evidence>
<dbReference type="InterPro" id="IPR050832">
    <property type="entry name" value="Bact_Acetyltransf"/>
</dbReference>
<proteinExistence type="predicted"/>
<dbReference type="InterPro" id="IPR000182">
    <property type="entry name" value="GNAT_dom"/>
</dbReference>
<evidence type="ECO:0000313" key="5">
    <source>
        <dbReference type="EMBL" id="MXY95014.1"/>
    </source>
</evidence>
<dbReference type="PROSITE" id="PS51186">
    <property type="entry name" value="GNAT"/>
    <property type="match status" value="1"/>
</dbReference>
<dbReference type="EMBL" id="VXRG01000131">
    <property type="protein sequence ID" value="MXY95014.1"/>
    <property type="molecule type" value="Genomic_DNA"/>
</dbReference>
<accession>A0A6B0YV63</accession>
<name>A0A6B0YV63_9CHLR</name>
<protein>
    <submittedName>
        <fullName evidence="5">GNAT family N-acetyltransferase</fullName>
    </submittedName>
</protein>
<evidence type="ECO:0000256" key="2">
    <source>
        <dbReference type="ARBA" id="ARBA00023315"/>
    </source>
</evidence>
<keyword evidence="2" id="KW-0012">Acyltransferase</keyword>
<keyword evidence="1 5" id="KW-0808">Transferase</keyword>
<evidence type="ECO:0000259" key="4">
    <source>
        <dbReference type="PROSITE" id="PS51186"/>
    </source>
</evidence>
<feature type="region of interest" description="Disordered" evidence="3">
    <location>
        <begin position="189"/>
        <end position="216"/>
    </location>
</feature>
<dbReference type="CDD" id="cd04301">
    <property type="entry name" value="NAT_SF"/>
    <property type="match status" value="1"/>
</dbReference>
<organism evidence="5">
    <name type="scientific">Caldilineaceae bacterium SB0664_bin_27</name>
    <dbReference type="NCBI Taxonomy" id="2605260"/>
    <lineage>
        <taxon>Bacteria</taxon>
        <taxon>Bacillati</taxon>
        <taxon>Chloroflexota</taxon>
        <taxon>Caldilineae</taxon>
        <taxon>Caldilineales</taxon>
        <taxon>Caldilineaceae</taxon>
    </lineage>
</organism>
<comment type="caution">
    <text evidence="5">The sequence shown here is derived from an EMBL/GenBank/DDBJ whole genome shotgun (WGS) entry which is preliminary data.</text>
</comment>
<gene>
    <name evidence="5" type="ORF">F4Y42_16360</name>
</gene>
<dbReference type="SUPFAM" id="SSF55729">
    <property type="entry name" value="Acyl-CoA N-acyltransferases (Nat)"/>
    <property type="match status" value="1"/>
</dbReference>
<dbReference type="Pfam" id="PF13508">
    <property type="entry name" value="Acetyltransf_7"/>
    <property type="match status" value="1"/>
</dbReference>
<dbReference type="Gene3D" id="3.40.630.30">
    <property type="match status" value="1"/>
</dbReference>
<dbReference type="PANTHER" id="PTHR43877">
    <property type="entry name" value="AMINOALKYLPHOSPHONATE N-ACETYLTRANSFERASE-RELATED-RELATED"/>
    <property type="match status" value="1"/>
</dbReference>
<reference evidence="5" key="1">
    <citation type="submission" date="2019-09" db="EMBL/GenBank/DDBJ databases">
        <title>Characterisation of the sponge microbiome using genome-centric metagenomics.</title>
        <authorList>
            <person name="Engelberts J.P."/>
            <person name="Robbins S.J."/>
            <person name="De Goeij J.M."/>
            <person name="Aranda M."/>
            <person name="Bell S.C."/>
            <person name="Webster N.S."/>
        </authorList>
    </citation>
    <scope>NUCLEOTIDE SEQUENCE</scope>
    <source>
        <strain evidence="5">SB0664_bin_27</strain>
    </source>
</reference>
<evidence type="ECO:0000256" key="3">
    <source>
        <dbReference type="SAM" id="MobiDB-lite"/>
    </source>
</evidence>
<feature type="compositionally biased region" description="Polar residues" evidence="3">
    <location>
        <begin position="189"/>
        <end position="203"/>
    </location>
</feature>
<dbReference type="AlphaFoldDB" id="A0A6B0YV63"/>
<feature type="domain" description="N-acetyltransferase" evidence="4">
    <location>
        <begin position="4"/>
        <end position="144"/>
    </location>
</feature>